<evidence type="ECO:0000313" key="9">
    <source>
        <dbReference type="Proteomes" id="UP000077469"/>
    </source>
</evidence>
<comment type="domain">
    <text evidence="5">The PRC barrel domain binds ribosomal protein uS19.</text>
</comment>
<dbReference type="GO" id="GO:0005840">
    <property type="term" value="C:ribosome"/>
    <property type="evidence" value="ECO:0007669"/>
    <property type="project" value="InterPro"/>
</dbReference>
<dbReference type="InterPro" id="IPR036976">
    <property type="entry name" value="RimM_N_sf"/>
</dbReference>
<dbReference type="SUPFAM" id="SSF50447">
    <property type="entry name" value="Translation proteins"/>
    <property type="match status" value="1"/>
</dbReference>
<evidence type="ECO:0000259" key="6">
    <source>
        <dbReference type="Pfam" id="PF01782"/>
    </source>
</evidence>
<evidence type="ECO:0000256" key="4">
    <source>
        <dbReference type="ARBA" id="ARBA00023186"/>
    </source>
</evidence>
<keyword evidence="1 5" id="KW-0963">Cytoplasm</keyword>
<accession>A0A0X1KTD6</accession>
<comment type="subcellular location">
    <subcellularLocation>
        <location evidence="5">Cytoplasm</location>
    </subcellularLocation>
</comment>
<dbReference type="Pfam" id="PF01782">
    <property type="entry name" value="RimM"/>
    <property type="match status" value="1"/>
</dbReference>
<dbReference type="GO" id="GO:0043022">
    <property type="term" value="F:ribosome binding"/>
    <property type="evidence" value="ECO:0007669"/>
    <property type="project" value="InterPro"/>
</dbReference>
<dbReference type="GO" id="GO:0005737">
    <property type="term" value="C:cytoplasm"/>
    <property type="evidence" value="ECO:0007669"/>
    <property type="project" value="UniProtKB-SubCell"/>
</dbReference>
<dbReference type="NCBIfam" id="TIGR02273">
    <property type="entry name" value="16S_RimM"/>
    <property type="match status" value="1"/>
</dbReference>
<dbReference type="OrthoDB" id="9810331at2"/>
<dbReference type="PATRIC" id="fig|1123384.7.peg.2001"/>
<dbReference type="PANTHER" id="PTHR33692">
    <property type="entry name" value="RIBOSOME MATURATION FACTOR RIMM"/>
    <property type="match status" value="1"/>
</dbReference>
<evidence type="ECO:0000259" key="7">
    <source>
        <dbReference type="Pfam" id="PF05239"/>
    </source>
</evidence>
<keyword evidence="4 5" id="KW-0143">Chaperone</keyword>
<dbReference type="InterPro" id="IPR027275">
    <property type="entry name" value="PRC-brl_dom"/>
</dbReference>
<dbReference type="PANTHER" id="PTHR33692:SF1">
    <property type="entry name" value="RIBOSOME MATURATION FACTOR RIMM"/>
    <property type="match status" value="1"/>
</dbReference>
<dbReference type="InterPro" id="IPR011961">
    <property type="entry name" value="RimM"/>
</dbReference>
<gene>
    <name evidence="5" type="primary">rimM</name>
    <name evidence="8" type="ORF">AJ81_09970</name>
</gene>
<evidence type="ECO:0000256" key="2">
    <source>
        <dbReference type="ARBA" id="ARBA00022517"/>
    </source>
</evidence>
<comment type="function">
    <text evidence="5">An accessory protein needed during the final step in the assembly of 30S ribosomal subunit, possibly for assembly of the head region. Essential for efficient processing of 16S rRNA. May be needed both before and after RbfA during the maturation of 16S rRNA. It has affinity for free ribosomal 30S subunits but not for 70S ribosomes.</text>
</comment>
<dbReference type="AlphaFoldDB" id="A0A0X1KTD6"/>
<dbReference type="SUPFAM" id="SSF50346">
    <property type="entry name" value="PRC-barrel domain"/>
    <property type="match status" value="1"/>
</dbReference>
<comment type="subunit">
    <text evidence="5">Binds ribosomal protein uS19.</text>
</comment>
<dbReference type="RefSeq" id="WP_031502590.1">
    <property type="nucleotide sequence ID" value="NC_022795.1"/>
</dbReference>
<protein>
    <recommendedName>
        <fullName evidence="5">Ribosome maturation factor RimM</fullName>
    </recommendedName>
</protein>
<dbReference type="EMBL" id="CP007141">
    <property type="protein sequence ID" value="AJC74452.1"/>
    <property type="molecule type" value="Genomic_DNA"/>
</dbReference>
<keyword evidence="3 5" id="KW-0698">rRNA processing</keyword>
<keyword evidence="2 5" id="KW-0690">Ribosome biogenesis</keyword>
<dbReference type="KEGG" id="phy:AJ81_09970"/>
<dbReference type="HAMAP" id="MF_00014">
    <property type="entry name" value="Ribosome_mat_RimM"/>
    <property type="match status" value="1"/>
</dbReference>
<dbReference type="Proteomes" id="UP000077469">
    <property type="component" value="Chromosome"/>
</dbReference>
<organism evidence="8 9">
    <name type="scientific">Pseudothermotoga hypogea DSM 11164 = NBRC 106472</name>
    <dbReference type="NCBI Taxonomy" id="1123384"/>
    <lineage>
        <taxon>Bacteria</taxon>
        <taxon>Thermotogati</taxon>
        <taxon>Thermotogota</taxon>
        <taxon>Thermotogae</taxon>
        <taxon>Thermotogales</taxon>
        <taxon>Thermotogaceae</taxon>
        <taxon>Pseudothermotoga</taxon>
    </lineage>
</organism>
<dbReference type="Pfam" id="PF05239">
    <property type="entry name" value="PRC"/>
    <property type="match status" value="1"/>
</dbReference>
<comment type="similarity">
    <text evidence="5">Belongs to the RimM family.</text>
</comment>
<sequence>MSEYIVIGKITRTHGLFGNVKVFPMTNVKEVFSNLKQVFIQDEARNGIYRVTVQKMKKVGKEYLVKIEGIDSLEKAKKIVGLQLAIRLEDLPKLKTGEYYFYQLLNVEVYDEQGKRLGKVVDIIETGSNDVAVVKGDSGEILIPMIKECVVEFEPQKKLVVRLLEWM</sequence>
<name>A0A0X1KTD6_9THEM</name>
<dbReference type="InterPro" id="IPR011033">
    <property type="entry name" value="PRC_barrel-like_sf"/>
</dbReference>
<evidence type="ECO:0000256" key="3">
    <source>
        <dbReference type="ARBA" id="ARBA00022552"/>
    </source>
</evidence>
<proteinExistence type="inferred from homology"/>
<evidence type="ECO:0000256" key="5">
    <source>
        <dbReference type="HAMAP-Rule" id="MF_00014"/>
    </source>
</evidence>
<dbReference type="InterPro" id="IPR002676">
    <property type="entry name" value="RimM_N"/>
</dbReference>
<dbReference type="Gene3D" id="2.30.30.240">
    <property type="entry name" value="PRC-barrel domain"/>
    <property type="match status" value="1"/>
</dbReference>
<feature type="domain" description="PRC-barrel" evidence="7">
    <location>
        <begin position="97"/>
        <end position="146"/>
    </location>
</feature>
<keyword evidence="9" id="KW-1185">Reference proteome</keyword>
<feature type="domain" description="RimM N-terminal" evidence="6">
    <location>
        <begin position="6"/>
        <end position="87"/>
    </location>
</feature>
<evidence type="ECO:0000313" key="8">
    <source>
        <dbReference type="EMBL" id="AJC74452.1"/>
    </source>
</evidence>
<dbReference type="GO" id="GO:0042274">
    <property type="term" value="P:ribosomal small subunit biogenesis"/>
    <property type="evidence" value="ECO:0007669"/>
    <property type="project" value="UniProtKB-UniRule"/>
</dbReference>
<dbReference type="Gene3D" id="2.40.30.60">
    <property type="entry name" value="RimM"/>
    <property type="match status" value="1"/>
</dbReference>
<dbReference type="PaxDb" id="1123384-AJ81_09970"/>
<evidence type="ECO:0000256" key="1">
    <source>
        <dbReference type="ARBA" id="ARBA00022490"/>
    </source>
</evidence>
<dbReference type="STRING" id="1123384.AJ81_09970"/>
<dbReference type="InterPro" id="IPR009000">
    <property type="entry name" value="Transl_B-barrel_sf"/>
</dbReference>
<reference evidence="8 9" key="1">
    <citation type="submission" date="2014-01" db="EMBL/GenBank/DDBJ databases">
        <title>Genome sequencing of Thermotog hypogea.</title>
        <authorList>
            <person name="Zhang X."/>
            <person name="Alvare G."/>
            <person name="Fristensky B."/>
            <person name="Chen L."/>
            <person name="Suen T."/>
            <person name="Chen Q."/>
            <person name="Ma K."/>
        </authorList>
    </citation>
    <scope>NUCLEOTIDE SEQUENCE [LARGE SCALE GENOMIC DNA]</scope>
    <source>
        <strain evidence="8 9">DSM 11164</strain>
    </source>
</reference>
<dbReference type="GO" id="GO:0006364">
    <property type="term" value="P:rRNA processing"/>
    <property type="evidence" value="ECO:0007669"/>
    <property type="project" value="UniProtKB-UniRule"/>
</dbReference>